<gene>
    <name evidence="2" type="ORF">PRZ01_11910</name>
</gene>
<comment type="caution">
    <text evidence="2">The sequence shown here is derived from an EMBL/GenBank/DDBJ whole genome shotgun (WGS) entry which is preliminary data.</text>
</comment>
<evidence type="ECO:0000313" key="2">
    <source>
        <dbReference type="EMBL" id="MDC8785896.1"/>
    </source>
</evidence>
<dbReference type="PANTHER" id="PTHR32305">
    <property type="match status" value="1"/>
</dbReference>
<organism evidence="2 3">
    <name type="scientific">Roseateles koreensis</name>
    <dbReference type="NCBI Taxonomy" id="2987526"/>
    <lineage>
        <taxon>Bacteria</taxon>
        <taxon>Pseudomonadati</taxon>
        <taxon>Pseudomonadota</taxon>
        <taxon>Betaproteobacteria</taxon>
        <taxon>Burkholderiales</taxon>
        <taxon>Sphaerotilaceae</taxon>
        <taxon>Roseateles</taxon>
    </lineage>
</organism>
<name>A0ABT5KSU2_9BURK</name>
<dbReference type="InterPro" id="IPR006530">
    <property type="entry name" value="YD"/>
</dbReference>
<proteinExistence type="predicted"/>
<sequence>MPKIQSNPINASNGNKIQKEQDYVGSGENKLNYTRTFNGMKGRWTSNFNIYGVNLVSVRNNILAGGGYYFVEEFSKKIAIRDPLIVDAPFLSVMYVGELWRTSNEFALNREDRRTIYFGNPNSEFAAPPYVNDRISNIFDEQGHITGYFIRNFDNNSIERYSLSGSLVQISFGNGGVNNLTYSDAGTSQSFAPGQAHLVGVKDNFGRELKFTYDSVGRRITLTDPAGGVYVYNYNESSANGSLEISNSSTITSVIYPDGGRRIYWYNEKDKMADEIQQISLTGITDENGIRFSSYSYDSSGRAISTEHAGGVEKVTFDYSQSPVLTAFTDPFGTIRTERFIELNNSLVSTGQVQPGGSGCAESASNIGYDTNGNIVNYSDFSGRINAINYDLSRNLESLRVEAAGSAQERRVFTQWHPDWRLSTKVAEPLRVTTSVYNGQPDPFSAGTASCAPSNALLPDGKPIAVLCKRVEQATTDANGGQGFAAMLQSGVPARIWQYSYNEFGQVLTTTNPLGNVTRKTYYSDTSSSHTMGDLQSITNSLGQVTQYTQYDPNGQVLQVIDPNGVSTQYQYDQRQRLTRVSTAGATTRYDYWPTGLLKQVTQPDASFVSYSYDDANRLIALSDSLGNRIDYTLDNSGNRTAEQVKDPGGALARQVSRVMDALNRVQQSNGRE</sequence>
<feature type="region of interest" description="Disordered" evidence="1">
    <location>
        <begin position="1"/>
        <end position="21"/>
    </location>
</feature>
<dbReference type="NCBIfam" id="TIGR01643">
    <property type="entry name" value="YD_repeat_2x"/>
    <property type="match status" value="2"/>
</dbReference>
<dbReference type="Gene3D" id="2.180.10.10">
    <property type="entry name" value="RHS repeat-associated core"/>
    <property type="match status" value="2"/>
</dbReference>
<dbReference type="EMBL" id="JAQQXS010000009">
    <property type="protein sequence ID" value="MDC8785896.1"/>
    <property type="molecule type" value="Genomic_DNA"/>
</dbReference>
<keyword evidence="3" id="KW-1185">Reference proteome</keyword>
<dbReference type="InterPro" id="IPR050708">
    <property type="entry name" value="T6SS_VgrG/RHS"/>
</dbReference>
<dbReference type="RefSeq" id="WP_273597005.1">
    <property type="nucleotide sequence ID" value="NZ_JAQQXS010000009.1"/>
</dbReference>
<dbReference type="PANTHER" id="PTHR32305:SF15">
    <property type="entry name" value="PROTEIN RHSA-RELATED"/>
    <property type="match status" value="1"/>
</dbReference>
<feature type="compositionally biased region" description="Polar residues" evidence="1">
    <location>
        <begin position="1"/>
        <end position="16"/>
    </location>
</feature>
<dbReference type="Pfam" id="PF05593">
    <property type="entry name" value="RHS_repeat"/>
    <property type="match status" value="3"/>
</dbReference>
<protein>
    <submittedName>
        <fullName evidence="2">RHS repeat protein</fullName>
    </submittedName>
</protein>
<evidence type="ECO:0000256" key="1">
    <source>
        <dbReference type="SAM" id="MobiDB-lite"/>
    </source>
</evidence>
<accession>A0ABT5KSU2</accession>
<dbReference type="InterPro" id="IPR031325">
    <property type="entry name" value="RHS_repeat"/>
</dbReference>
<evidence type="ECO:0000313" key="3">
    <source>
        <dbReference type="Proteomes" id="UP001219862"/>
    </source>
</evidence>
<dbReference type="Proteomes" id="UP001219862">
    <property type="component" value="Unassembled WGS sequence"/>
</dbReference>
<reference evidence="2 3" key="1">
    <citation type="submission" date="2022-10" db="EMBL/GenBank/DDBJ databases">
        <title>paucibacter sp. hw8 Genome sequencing.</title>
        <authorList>
            <person name="Park S."/>
        </authorList>
    </citation>
    <scope>NUCLEOTIDE SEQUENCE [LARGE SCALE GENOMIC DNA]</scope>
    <source>
        <strain evidence="3">hw8</strain>
    </source>
</reference>